<organism evidence="1 2">
    <name type="scientific">Suillus luteus UH-Slu-Lm8-n1</name>
    <dbReference type="NCBI Taxonomy" id="930992"/>
    <lineage>
        <taxon>Eukaryota</taxon>
        <taxon>Fungi</taxon>
        <taxon>Dikarya</taxon>
        <taxon>Basidiomycota</taxon>
        <taxon>Agaricomycotina</taxon>
        <taxon>Agaricomycetes</taxon>
        <taxon>Agaricomycetidae</taxon>
        <taxon>Boletales</taxon>
        <taxon>Suillineae</taxon>
        <taxon>Suillaceae</taxon>
        <taxon>Suillus</taxon>
    </lineage>
</organism>
<protein>
    <submittedName>
        <fullName evidence="1">Uncharacterized protein</fullName>
    </submittedName>
</protein>
<dbReference type="HOGENOM" id="CLU_027016_1_1_1"/>
<sequence length="213" mass="24211">LRPYFPRGGIAFQEIQFDIGTDSKIDKYESMVGKFVSCLTAERRWTRIVFGISNHTDNNNGDPFIGYPARKKTYFLDVILTPWQSLIGLTAESYLWMLSCGSLINNAESFSYLQLSVLRHHISATVCFNAVRFQPATAAHLLLAFTELVLVERLPIRTAFPDMLGQSCKLGRHSGVYLILRKDATSLEITKFLWTHSSLRPWGQYLPVQCPQC</sequence>
<feature type="non-terminal residue" evidence="1">
    <location>
        <position position="213"/>
    </location>
</feature>
<name>A0A0C9Z2H7_9AGAM</name>
<evidence type="ECO:0000313" key="2">
    <source>
        <dbReference type="Proteomes" id="UP000054485"/>
    </source>
</evidence>
<reference evidence="1 2" key="1">
    <citation type="submission" date="2014-04" db="EMBL/GenBank/DDBJ databases">
        <authorList>
            <consortium name="DOE Joint Genome Institute"/>
            <person name="Kuo A."/>
            <person name="Ruytinx J."/>
            <person name="Rineau F."/>
            <person name="Colpaert J."/>
            <person name="Kohler A."/>
            <person name="Nagy L.G."/>
            <person name="Floudas D."/>
            <person name="Copeland A."/>
            <person name="Barry K.W."/>
            <person name="Cichocki N."/>
            <person name="Veneault-Fourrey C."/>
            <person name="LaButti K."/>
            <person name="Lindquist E.A."/>
            <person name="Lipzen A."/>
            <person name="Lundell T."/>
            <person name="Morin E."/>
            <person name="Murat C."/>
            <person name="Sun H."/>
            <person name="Tunlid A."/>
            <person name="Henrissat B."/>
            <person name="Grigoriev I.V."/>
            <person name="Hibbett D.S."/>
            <person name="Martin F."/>
            <person name="Nordberg H.P."/>
            <person name="Cantor M.N."/>
            <person name="Hua S.X."/>
        </authorList>
    </citation>
    <scope>NUCLEOTIDE SEQUENCE [LARGE SCALE GENOMIC DNA]</scope>
    <source>
        <strain evidence="1 2">UH-Slu-Lm8-n1</strain>
    </source>
</reference>
<dbReference type="STRING" id="930992.A0A0C9Z2H7"/>
<proteinExistence type="predicted"/>
<dbReference type="InParanoid" id="A0A0C9Z2H7"/>
<feature type="non-terminal residue" evidence="1">
    <location>
        <position position="1"/>
    </location>
</feature>
<dbReference type="AlphaFoldDB" id="A0A0C9Z2H7"/>
<dbReference type="OrthoDB" id="2693558at2759"/>
<gene>
    <name evidence="1" type="ORF">CY34DRAFT_52227</name>
</gene>
<evidence type="ECO:0000313" key="1">
    <source>
        <dbReference type="EMBL" id="KIK31660.1"/>
    </source>
</evidence>
<accession>A0A0C9Z2H7</accession>
<keyword evidence="2" id="KW-1185">Reference proteome</keyword>
<dbReference type="EMBL" id="KN836769">
    <property type="protein sequence ID" value="KIK31660.1"/>
    <property type="molecule type" value="Genomic_DNA"/>
</dbReference>
<dbReference type="Proteomes" id="UP000054485">
    <property type="component" value="Unassembled WGS sequence"/>
</dbReference>
<reference evidence="2" key="2">
    <citation type="submission" date="2015-01" db="EMBL/GenBank/DDBJ databases">
        <title>Evolutionary Origins and Diversification of the Mycorrhizal Mutualists.</title>
        <authorList>
            <consortium name="DOE Joint Genome Institute"/>
            <consortium name="Mycorrhizal Genomics Consortium"/>
            <person name="Kohler A."/>
            <person name="Kuo A."/>
            <person name="Nagy L.G."/>
            <person name="Floudas D."/>
            <person name="Copeland A."/>
            <person name="Barry K.W."/>
            <person name="Cichocki N."/>
            <person name="Veneault-Fourrey C."/>
            <person name="LaButti K."/>
            <person name="Lindquist E.A."/>
            <person name="Lipzen A."/>
            <person name="Lundell T."/>
            <person name="Morin E."/>
            <person name="Murat C."/>
            <person name="Riley R."/>
            <person name="Ohm R."/>
            <person name="Sun H."/>
            <person name="Tunlid A."/>
            <person name="Henrissat B."/>
            <person name="Grigoriev I.V."/>
            <person name="Hibbett D.S."/>
            <person name="Martin F."/>
        </authorList>
    </citation>
    <scope>NUCLEOTIDE SEQUENCE [LARGE SCALE GENOMIC DNA]</scope>
    <source>
        <strain evidence="2">UH-Slu-Lm8-n1</strain>
    </source>
</reference>